<feature type="domain" description="VRR-NUC" evidence="15">
    <location>
        <begin position="442"/>
        <end position="540"/>
    </location>
</feature>
<dbReference type="PANTHER" id="PTHR15749:SF4">
    <property type="entry name" value="FANCONI-ASSOCIATED NUCLEASE 1"/>
    <property type="match status" value="1"/>
</dbReference>
<dbReference type="Pfam" id="PF21315">
    <property type="entry name" value="FAN1_HTH"/>
    <property type="match status" value="1"/>
</dbReference>
<dbReference type="CDD" id="cd06127">
    <property type="entry name" value="DEDDh"/>
    <property type="match status" value="1"/>
</dbReference>
<evidence type="ECO:0000256" key="9">
    <source>
        <dbReference type="ARBA" id="ARBA00022842"/>
    </source>
</evidence>
<dbReference type="InterPro" id="IPR012337">
    <property type="entry name" value="RNaseH-like_sf"/>
</dbReference>
<dbReference type="AlphaFoldDB" id="A0A7X1E3E7"/>
<feature type="domain" description="Exonuclease" evidence="14">
    <location>
        <begin position="547"/>
        <end position="712"/>
    </location>
</feature>
<dbReference type="SMART" id="SM00479">
    <property type="entry name" value="EXOIII"/>
    <property type="match status" value="1"/>
</dbReference>
<evidence type="ECO:0000256" key="10">
    <source>
        <dbReference type="ARBA" id="ARBA00023211"/>
    </source>
</evidence>
<evidence type="ECO:0000259" key="14">
    <source>
        <dbReference type="SMART" id="SM00479"/>
    </source>
</evidence>
<dbReference type="Pfam" id="PF08774">
    <property type="entry name" value="VRR_NUC"/>
    <property type="match status" value="1"/>
</dbReference>
<dbReference type="RefSeq" id="WP_185691713.1">
    <property type="nucleotide sequence ID" value="NZ_JACHVA010000040.1"/>
</dbReference>
<dbReference type="Proteomes" id="UP000525652">
    <property type="component" value="Unassembled WGS sequence"/>
</dbReference>
<dbReference type="EMBL" id="JACHVA010000040">
    <property type="protein sequence ID" value="MBC2600981.1"/>
    <property type="molecule type" value="Genomic_DNA"/>
</dbReference>
<dbReference type="GO" id="GO:0003887">
    <property type="term" value="F:DNA-directed DNA polymerase activity"/>
    <property type="evidence" value="ECO:0007669"/>
    <property type="project" value="InterPro"/>
</dbReference>
<name>A0A7X1E3E7_9BACT</name>
<evidence type="ECO:0000256" key="2">
    <source>
        <dbReference type="ARBA" id="ARBA00001936"/>
    </source>
</evidence>
<evidence type="ECO:0000259" key="15">
    <source>
        <dbReference type="SMART" id="SM00990"/>
    </source>
</evidence>
<dbReference type="InterPro" id="IPR036397">
    <property type="entry name" value="RNaseH_sf"/>
</dbReference>
<organism evidence="16 17">
    <name type="scientific">Puniceicoccus vermicola</name>
    <dbReference type="NCBI Taxonomy" id="388746"/>
    <lineage>
        <taxon>Bacteria</taxon>
        <taxon>Pseudomonadati</taxon>
        <taxon>Verrucomicrobiota</taxon>
        <taxon>Opitutia</taxon>
        <taxon>Puniceicoccales</taxon>
        <taxon>Puniceicoccaceae</taxon>
        <taxon>Puniceicoccus</taxon>
    </lineage>
</organism>
<keyword evidence="6" id="KW-0540">Nuclease</keyword>
<comment type="cofactor">
    <cofactor evidence="2">
        <name>Mn(2+)</name>
        <dbReference type="ChEBI" id="CHEBI:29035"/>
    </cofactor>
</comment>
<feature type="region of interest" description="Disordered" evidence="13">
    <location>
        <begin position="434"/>
        <end position="455"/>
    </location>
</feature>
<dbReference type="InterPro" id="IPR013520">
    <property type="entry name" value="Ribonucl_H"/>
</dbReference>
<comment type="function">
    <text evidence="11">DNA polymerase III is a complex, multichain enzyme responsible for most of the replicative synthesis in bacteria. The epsilon subunit contain the editing function and is a proofreading 3'-5' exonuclease.</text>
</comment>
<evidence type="ECO:0000256" key="11">
    <source>
        <dbReference type="ARBA" id="ARBA00025483"/>
    </source>
</evidence>
<keyword evidence="17" id="KW-1185">Reference proteome</keyword>
<proteinExistence type="inferred from homology"/>
<dbReference type="Gene3D" id="3.40.1350.10">
    <property type="match status" value="1"/>
</dbReference>
<dbReference type="InterPro" id="IPR006054">
    <property type="entry name" value="DnaQ"/>
</dbReference>
<evidence type="ECO:0000256" key="1">
    <source>
        <dbReference type="ARBA" id="ARBA00000983"/>
    </source>
</evidence>
<keyword evidence="7" id="KW-0479">Metal-binding</keyword>
<evidence type="ECO:0000256" key="13">
    <source>
        <dbReference type="SAM" id="MobiDB-lite"/>
    </source>
</evidence>
<dbReference type="EC" id="3.1.4.1" evidence="5"/>
<evidence type="ECO:0000313" key="16">
    <source>
        <dbReference type="EMBL" id="MBC2600981.1"/>
    </source>
</evidence>
<dbReference type="SMART" id="SM00990">
    <property type="entry name" value="VRR_NUC"/>
    <property type="match status" value="1"/>
</dbReference>
<keyword evidence="10" id="KW-0464">Manganese</keyword>
<dbReference type="GO" id="GO:0004528">
    <property type="term" value="F:phosphodiesterase I activity"/>
    <property type="evidence" value="ECO:0007669"/>
    <property type="project" value="UniProtKB-EC"/>
</dbReference>
<reference evidence="16 17" key="1">
    <citation type="submission" date="2020-07" db="EMBL/GenBank/DDBJ databases">
        <authorList>
            <person name="Feng X."/>
        </authorList>
    </citation>
    <scope>NUCLEOTIDE SEQUENCE [LARGE SCALE GENOMIC DNA]</scope>
    <source>
        <strain evidence="16 17">JCM14086</strain>
    </source>
</reference>
<dbReference type="SUPFAM" id="SSF53098">
    <property type="entry name" value="Ribonuclease H-like"/>
    <property type="match status" value="1"/>
</dbReference>
<dbReference type="GO" id="GO:0046872">
    <property type="term" value="F:metal ion binding"/>
    <property type="evidence" value="ECO:0007669"/>
    <property type="project" value="UniProtKB-KW"/>
</dbReference>
<evidence type="ECO:0000256" key="12">
    <source>
        <dbReference type="ARBA" id="ARBA00026073"/>
    </source>
</evidence>
<evidence type="ECO:0000256" key="3">
    <source>
        <dbReference type="ARBA" id="ARBA00001946"/>
    </source>
</evidence>
<comment type="similarity">
    <text evidence="4">Belongs to the FAN1 family.</text>
</comment>
<gene>
    <name evidence="16" type="ORF">H5P30_04220</name>
</gene>
<protein>
    <recommendedName>
        <fullName evidence="5">phosphodiesterase I</fullName>
        <ecNumber evidence="5">3.1.4.1</ecNumber>
    </recommendedName>
</protein>
<dbReference type="Pfam" id="PF00929">
    <property type="entry name" value="RNase_T"/>
    <property type="match status" value="1"/>
</dbReference>
<dbReference type="FunFam" id="3.30.420.10:FF:000045">
    <property type="entry name" value="3'-5' exonuclease DinG"/>
    <property type="match status" value="1"/>
</dbReference>
<dbReference type="PANTHER" id="PTHR15749">
    <property type="entry name" value="FANCONI-ASSOCIATED NUCLEASE 1"/>
    <property type="match status" value="1"/>
</dbReference>
<evidence type="ECO:0000256" key="7">
    <source>
        <dbReference type="ARBA" id="ARBA00022723"/>
    </source>
</evidence>
<comment type="catalytic activity">
    <reaction evidence="1">
        <text>Hydrolytically removes 5'-nucleotides successively from the 3'-hydroxy termini of 3'-hydroxy-terminated oligonucleotides.</text>
        <dbReference type="EC" id="3.1.4.1"/>
    </reaction>
</comment>
<dbReference type="GO" id="GO:0036297">
    <property type="term" value="P:interstrand cross-link repair"/>
    <property type="evidence" value="ECO:0007669"/>
    <property type="project" value="InterPro"/>
</dbReference>
<evidence type="ECO:0000256" key="5">
    <source>
        <dbReference type="ARBA" id="ARBA00012029"/>
    </source>
</evidence>
<sequence length="721" mass="82256">MAFPKLQPFYYRDHFLEMLAFLEMHCSPLMEEEHRAFIREFRSMEGRTQAVLVRMVNRKGEFFRIRSLNYEEIGDPSEALRDLMERGWARPVFKRDLPELLHRLTKEELVGMMDSVGLPLRGRRSKAKAQLVDICLNEGEVESLYSACAPEEWVALVRPECTGFLLFLYFGFQAEDLTVFTMRDLGILKKSTGALRIEPAFPDLESARNGYFYARLRDRMKQGQRSVWLQMVSEVSHWPRRESGEDELLFDRAVTRLGRSLESVGEVDAALVVYGRTDSYPAIERLCRLQYSAGETETVRMRLERVIADPPCDEAQIFAEDFYARKFGCRRVGALTSLLREAPVIEIDESFRGQVESGVAEYFTSRDMPAYWTENGFWRGLFGVVFREELFGPEGAGVPNEFVRVPICLRDGSFYPRFEEAIERKLATLEAGQFSMGPGSEEREDSLGSETSFKGWGGHEKVREFLRKAPGEAVAAILRRMARDFQAHSSGFPDLLVFESDGVKAVEVKAEGDSIRRNQLAQFRRLQEVGFPVEVVRVRWCVDPDQVYTVVDVETTGGSPGRHRLTEVAAVKVRRGQVVDRFQTLLNPERSIPRYISELTGITDEMVRDAPTFTESVEDLAAFLGEGVFVAHNAKFDYGFLRAEFARCGREFKRPVLCTVVESRRVFPGLPSYGLKNLSRHFSIPLEQHHRALADAEAAAAILIKIQEKRREAARKKDEGS</sequence>
<evidence type="ECO:0000313" key="17">
    <source>
        <dbReference type="Proteomes" id="UP000525652"/>
    </source>
</evidence>
<dbReference type="NCBIfam" id="TIGR00573">
    <property type="entry name" value="dnaq"/>
    <property type="match status" value="1"/>
</dbReference>
<keyword evidence="8" id="KW-0378">Hydrolase</keyword>
<dbReference type="Gene3D" id="3.30.420.10">
    <property type="entry name" value="Ribonuclease H-like superfamily/Ribonuclease H"/>
    <property type="match status" value="1"/>
</dbReference>
<comment type="subunit">
    <text evidence="12">DNA polymerase III contains a core (composed of alpha, epsilon and theta chains) that associates with a tau subunit. This core dimerizes to form the POLIII' complex. PolIII' associates with the gamma complex (composed of gamma, delta, delta', psi and chi chains) and with the beta chain to form the complete DNA polymerase III complex.</text>
</comment>
<evidence type="ECO:0000256" key="4">
    <source>
        <dbReference type="ARBA" id="ARBA00005533"/>
    </source>
</evidence>
<keyword evidence="9" id="KW-0460">Magnesium</keyword>
<dbReference type="GO" id="GO:0003677">
    <property type="term" value="F:DNA binding"/>
    <property type="evidence" value="ECO:0007669"/>
    <property type="project" value="InterPro"/>
</dbReference>
<dbReference type="InterPro" id="IPR011856">
    <property type="entry name" value="tRNA_endonuc-like_dom_sf"/>
</dbReference>
<dbReference type="GO" id="GO:0006260">
    <property type="term" value="P:DNA replication"/>
    <property type="evidence" value="ECO:0007669"/>
    <property type="project" value="InterPro"/>
</dbReference>
<dbReference type="InterPro" id="IPR033315">
    <property type="entry name" value="Fan1-like"/>
</dbReference>
<comment type="caution">
    <text evidence="16">The sequence shown here is derived from an EMBL/GenBank/DDBJ whole genome shotgun (WGS) entry which is preliminary data.</text>
</comment>
<accession>A0A7X1E3E7</accession>
<evidence type="ECO:0000256" key="6">
    <source>
        <dbReference type="ARBA" id="ARBA00022722"/>
    </source>
</evidence>
<dbReference type="InterPro" id="IPR049125">
    <property type="entry name" value="FAN1-like_WH"/>
</dbReference>
<evidence type="ECO:0000256" key="8">
    <source>
        <dbReference type="ARBA" id="ARBA00022801"/>
    </source>
</evidence>
<dbReference type="InterPro" id="IPR014883">
    <property type="entry name" value="VRR_NUC"/>
</dbReference>
<comment type="cofactor">
    <cofactor evidence="3">
        <name>Mg(2+)</name>
        <dbReference type="ChEBI" id="CHEBI:18420"/>
    </cofactor>
</comment>